<evidence type="ECO:0000256" key="2">
    <source>
        <dbReference type="ARBA" id="ARBA00006774"/>
    </source>
</evidence>
<comment type="catalytic activity">
    <reaction evidence="12">
        <text>L-glutamate + acetyl-CoA = N-acetyl-L-glutamate + CoA + H(+)</text>
        <dbReference type="Rhea" id="RHEA:24292"/>
        <dbReference type="ChEBI" id="CHEBI:15378"/>
        <dbReference type="ChEBI" id="CHEBI:29985"/>
        <dbReference type="ChEBI" id="CHEBI:44337"/>
        <dbReference type="ChEBI" id="CHEBI:57287"/>
        <dbReference type="ChEBI" id="CHEBI:57288"/>
        <dbReference type="EC" id="2.3.1.1"/>
    </reaction>
</comment>
<evidence type="ECO:0000256" key="9">
    <source>
        <dbReference type="ARBA" id="ARBA00023242"/>
    </source>
</evidence>
<dbReference type="Gene3D" id="3.10.20.340">
    <property type="entry name" value="ArgJ beta chain, C-terminal domain"/>
    <property type="match status" value="1"/>
</dbReference>
<evidence type="ECO:0000256" key="6">
    <source>
        <dbReference type="ARBA" id="ARBA00022771"/>
    </source>
</evidence>
<evidence type="ECO:0000313" key="17">
    <source>
        <dbReference type="Proteomes" id="UP001472677"/>
    </source>
</evidence>
<dbReference type="SMART" id="SM00249">
    <property type="entry name" value="PHD"/>
    <property type="match status" value="2"/>
</dbReference>
<keyword evidence="10 12" id="KW-0511">Multifunctional enzyme</keyword>
<feature type="binding site" evidence="12">
    <location>
        <position position="1081"/>
    </location>
    <ligand>
        <name>substrate</name>
    </ligand>
</feature>
<dbReference type="InterPro" id="IPR002813">
    <property type="entry name" value="Arg_biosynth_ArgJ"/>
</dbReference>
<gene>
    <name evidence="16" type="ORF">V6N12_031986</name>
</gene>
<dbReference type="InterPro" id="IPR016117">
    <property type="entry name" value="ArgJ-like_dom_sf"/>
</dbReference>
<dbReference type="InterPro" id="IPR011011">
    <property type="entry name" value="Znf_FYVE_PHD"/>
</dbReference>
<dbReference type="Pfam" id="PF23011">
    <property type="entry name" value="PHD-1st_NSD"/>
    <property type="match status" value="1"/>
</dbReference>
<protein>
    <recommendedName>
        <fullName evidence="12">Arginine biosynthesis bifunctional protein ArgJ, chloroplastic</fullName>
    </recommendedName>
    <domain>
        <recommendedName>
            <fullName evidence="12">Glutamate N-acetyltransferase</fullName>
            <shortName evidence="12">GAT</shortName>
            <ecNumber evidence="12">2.3.1.35</ecNumber>
        </recommendedName>
        <alternativeName>
            <fullName evidence="12">Ornithine acetyltransferase</fullName>
            <shortName evidence="12">OATase</shortName>
        </alternativeName>
        <alternativeName>
            <fullName evidence="12">Ornithine transacetylase</fullName>
        </alternativeName>
    </domain>
    <domain>
        <recommendedName>
            <fullName evidence="12">Amino-acid acetyltransferase</fullName>
            <ecNumber evidence="12">2.3.1.1</ecNumber>
        </recommendedName>
        <alternativeName>
            <fullName evidence="12">N-acetylglutamate synthase</fullName>
            <shortName evidence="12">AGS</shortName>
        </alternativeName>
    </domain>
    <component>
        <recommendedName>
            <fullName evidence="12">Arginine biosynthesis bifunctional protein ArgJ alpha chain</fullName>
        </recommendedName>
    </component>
    <component>
        <recommendedName>
            <fullName evidence="12">Arginine biosynthesis bifunctional protein ArgJ beta chain</fullName>
        </recommendedName>
    </component>
</protein>
<keyword evidence="17" id="KW-1185">Reference proteome</keyword>
<feature type="domain" description="PHD-type" evidence="14">
    <location>
        <begin position="283"/>
        <end position="328"/>
    </location>
</feature>
<evidence type="ECO:0000256" key="12">
    <source>
        <dbReference type="HAMAP-Rule" id="MF_03124"/>
    </source>
</evidence>
<evidence type="ECO:0000256" key="7">
    <source>
        <dbReference type="ARBA" id="ARBA00022813"/>
    </source>
</evidence>
<dbReference type="InterPro" id="IPR001965">
    <property type="entry name" value="Znf_PHD"/>
</dbReference>
<feature type="chain" id="PRO_5044932100" description="Arginine biosynthesis bifunctional protein ArgJ alpha chain" evidence="12">
    <location>
        <begin position="1"/>
        <end position="861"/>
    </location>
</feature>
<comment type="function">
    <text evidence="12">Catalyzes two activities which are involved in the cyclic version of arginine biosynthesis: the synthesis of acetylglutamate from glutamate and acetyl-CoA, and of ornithine by transacetylation between acetylornithine and glutamate.</text>
</comment>
<keyword evidence="12" id="KW-0150">Chloroplast</keyword>
<evidence type="ECO:0000256" key="5">
    <source>
        <dbReference type="ARBA" id="ARBA00022723"/>
    </source>
</evidence>
<dbReference type="InterPro" id="IPR019786">
    <property type="entry name" value="Zinc_finger_PHD-type_CS"/>
</dbReference>
<reference evidence="16 17" key="1">
    <citation type="journal article" date="2024" name="G3 (Bethesda)">
        <title>Genome assembly of Hibiscus sabdariffa L. provides insights into metabolisms of medicinal natural products.</title>
        <authorList>
            <person name="Kim T."/>
        </authorList>
    </citation>
    <scope>NUCLEOTIDE SEQUENCE [LARGE SCALE GENOMIC DNA]</scope>
    <source>
        <strain evidence="16">TK-2024</strain>
        <tissue evidence="16">Old leaves</tissue>
    </source>
</reference>
<evidence type="ECO:0000256" key="8">
    <source>
        <dbReference type="ARBA" id="ARBA00022833"/>
    </source>
</evidence>
<dbReference type="PROSITE" id="PS51186">
    <property type="entry name" value="GNAT"/>
    <property type="match status" value="1"/>
</dbReference>
<accession>A0ABR2BZ18</accession>
<evidence type="ECO:0000313" key="16">
    <source>
        <dbReference type="EMBL" id="KAK8512262.1"/>
    </source>
</evidence>
<dbReference type="Gene3D" id="3.40.630.30">
    <property type="match status" value="1"/>
</dbReference>
<dbReference type="InterPro" id="IPR000182">
    <property type="entry name" value="GNAT_dom"/>
</dbReference>
<evidence type="ECO:0000256" key="10">
    <source>
        <dbReference type="ARBA" id="ARBA00023268"/>
    </source>
</evidence>
<evidence type="ECO:0000256" key="4">
    <source>
        <dbReference type="ARBA" id="ARBA00022679"/>
    </source>
</evidence>
<dbReference type="InterPro" id="IPR013083">
    <property type="entry name" value="Znf_RING/FYVE/PHD"/>
</dbReference>
<dbReference type="InterPro" id="IPR032308">
    <property type="entry name" value="TDBD"/>
</dbReference>
<keyword evidence="4 12" id="KW-0808">Transferase</keyword>
<organism evidence="16 17">
    <name type="scientific">Hibiscus sabdariffa</name>
    <name type="common">roselle</name>
    <dbReference type="NCBI Taxonomy" id="183260"/>
    <lineage>
        <taxon>Eukaryota</taxon>
        <taxon>Viridiplantae</taxon>
        <taxon>Streptophyta</taxon>
        <taxon>Embryophyta</taxon>
        <taxon>Tracheophyta</taxon>
        <taxon>Spermatophyta</taxon>
        <taxon>Magnoliopsida</taxon>
        <taxon>eudicotyledons</taxon>
        <taxon>Gunneridae</taxon>
        <taxon>Pentapetalae</taxon>
        <taxon>rosids</taxon>
        <taxon>malvids</taxon>
        <taxon>Malvales</taxon>
        <taxon>Malvaceae</taxon>
        <taxon>Malvoideae</taxon>
        <taxon>Hibiscus</taxon>
    </lineage>
</organism>
<comment type="caution">
    <text evidence="16">The sequence shown here is derived from an EMBL/GenBank/DDBJ whole genome shotgun (WGS) entry which is preliminary data.</text>
</comment>
<feature type="binding site" evidence="12">
    <location>
        <position position="851"/>
    </location>
    <ligand>
        <name>substrate</name>
    </ligand>
</feature>
<dbReference type="HAMAP" id="MF_01106">
    <property type="entry name" value="ArgJ"/>
    <property type="match status" value="1"/>
</dbReference>
<dbReference type="SUPFAM" id="SSF55729">
    <property type="entry name" value="Acyl-CoA N-acyltransferases (Nat)"/>
    <property type="match status" value="1"/>
</dbReference>
<comment type="caution">
    <text evidence="12">Lacks conserved residue(s) required for the propagation of feature annotation.</text>
</comment>
<dbReference type="NCBIfam" id="NF003802">
    <property type="entry name" value="PRK05388.1"/>
    <property type="match status" value="1"/>
</dbReference>
<evidence type="ECO:0000256" key="13">
    <source>
        <dbReference type="PROSITE-ProRule" id="PRU00146"/>
    </source>
</evidence>
<dbReference type="InterPro" id="IPR016181">
    <property type="entry name" value="Acyl_CoA_acyltransferase"/>
</dbReference>
<comment type="catalytic activity">
    <reaction evidence="12">
        <text>N(2)-acetyl-L-ornithine + L-glutamate = N-acetyl-L-glutamate + L-ornithine</text>
        <dbReference type="Rhea" id="RHEA:15349"/>
        <dbReference type="ChEBI" id="CHEBI:29985"/>
        <dbReference type="ChEBI" id="CHEBI:44337"/>
        <dbReference type="ChEBI" id="CHEBI:46911"/>
        <dbReference type="ChEBI" id="CHEBI:57805"/>
        <dbReference type="EC" id="2.3.1.35"/>
    </reaction>
</comment>
<dbReference type="EMBL" id="JBBPBM010000074">
    <property type="protein sequence ID" value="KAK8512262.1"/>
    <property type="molecule type" value="Genomic_DNA"/>
</dbReference>
<name>A0ABR2BZ18_9ROSI</name>
<feature type="binding site" evidence="12">
    <location>
        <position position="825"/>
    </location>
    <ligand>
        <name>substrate</name>
    </ligand>
</feature>
<dbReference type="InterPro" id="IPR042195">
    <property type="entry name" value="ArgJ_beta_C"/>
</dbReference>
<keyword evidence="8" id="KW-0862">Zinc</keyword>
<feature type="binding site" evidence="12">
    <location>
        <position position="1076"/>
    </location>
    <ligand>
        <name>substrate</name>
    </ligand>
</feature>
<dbReference type="Pfam" id="PF01960">
    <property type="entry name" value="ArgJ"/>
    <property type="match status" value="1"/>
</dbReference>
<dbReference type="SUPFAM" id="SSF56266">
    <property type="entry name" value="DmpA/ArgJ-like"/>
    <property type="match status" value="1"/>
</dbReference>
<proteinExistence type="inferred from homology"/>
<keyword evidence="12" id="KW-0028">Amino-acid biosynthesis</keyword>
<keyword evidence="12" id="KW-0934">Plastid</keyword>
<feature type="domain" description="N-acetyltransferase" evidence="15">
    <location>
        <begin position="473"/>
        <end position="632"/>
    </location>
</feature>
<dbReference type="InterPro" id="IPR019787">
    <property type="entry name" value="Znf_PHD-finger"/>
</dbReference>
<dbReference type="EC" id="2.3.1.35" evidence="12"/>
<feature type="active site" description="Nucleophile" evidence="12">
    <location>
        <position position="862"/>
    </location>
</feature>
<dbReference type="Proteomes" id="UP001472677">
    <property type="component" value="Unassembled WGS sequence"/>
</dbReference>
<dbReference type="Gene3D" id="3.30.40.10">
    <property type="entry name" value="Zinc/RING finger domain, C3HC4 (zinc finger)"/>
    <property type="match status" value="2"/>
</dbReference>
<feature type="site" description="Involved in the stabilization of negative charge on the oxyanion by the formation of the oxyanion hole" evidence="12">
    <location>
        <position position="786"/>
    </location>
</feature>
<dbReference type="PROSITE" id="PS50016">
    <property type="entry name" value="ZF_PHD_2"/>
    <property type="match status" value="1"/>
</dbReference>
<feature type="binding site" evidence="12">
    <location>
        <position position="949"/>
    </location>
    <ligand>
        <name>substrate</name>
    </ligand>
</feature>
<dbReference type="SUPFAM" id="SSF57903">
    <property type="entry name" value="FYVE/PHD zinc finger"/>
    <property type="match status" value="2"/>
</dbReference>
<evidence type="ECO:0000256" key="1">
    <source>
        <dbReference type="ARBA" id="ARBA00004123"/>
    </source>
</evidence>
<dbReference type="PROSITE" id="PS01359">
    <property type="entry name" value="ZF_PHD_1"/>
    <property type="match status" value="1"/>
</dbReference>
<keyword evidence="9" id="KW-0539">Nucleus</keyword>
<evidence type="ECO:0000259" key="14">
    <source>
        <dbReference type="PROSITE" id="PS50016"/>
    </source>
</evidence>
<comment type="pathway">
    <text evidence="12">Amino-acid biosynthesis; L-arginine biosynthesis; N(2)-acetyl-L-ornithine from L-glutamate: step 1/4.</text>
</comment>
<evidence type="ECO:0000256" key="11">
    <source>
        <dbReference type="ARBA" id="ARBA00023315"/>
    </source>
</evidence>
<feature type="site" description="Involved in the stabilization of negative charge on the oxyanion by the formation of the oxyanion hole" evidence="12">
    <location>
        <position position="787"/>
    </location>
</feature>
<comment type="similarity">
    <text evidence="2 12">Belongs to the ArgJ family.</text>
</comment>
<dbReference type="InterPro" id="IPR056511">
    <property type="entry name" value="IDM1_C"/>
</dbReference>
<keyword evidence="7 12" id="KW-0068">Autocatalytic cleavage</keyword>
<dbReference type="InterPro" id="IPR059153">
    <property type="entry name" value="NSD_PHD-1st"/>
</dbReference>
<comment type="pathway">
    <text evidence="12">Amino-acid biosynthesis; L-arginine biosynthesis; L-ornithine and N-acetyl-L-glutamate from L-glutamate and N(2)-acetyl-L-ornithine (cyclic): step 1/1.</text>
</comment>
<dbReference type="Gene3D" id="3.60.70.12">
    <property type="entry name" value="L-amino peptidase D-ALA esterase/amidase"/>
    <property type="match status" value="1"/>
</dbReference>
<dbReference type="Pfam" id="PF16135">
    <property type="entry name" value="TDBD"/>
    <property type="match status" value="1"/>
</dbReference>
<comment type="subunit">
    <text evidence="12">Heterodimer of an alpha and a beta chain.</text>
</comment>
<dbReference type="Pfam" id="PF23209">
    <property type="entry name" value="IDM1_C"/>
    <property type="match status" value="1"/>
</dbReference>
<feature type="binding site" evidence="12">
    <location>
        <position position="862"/>
    </location>
    <ligand>
        <name>substrate</name>
    </ligand>
</feature>
<comment type="subcellular location">
    <subcellularLocation>
        <location evidence="1">Nucleus</location>
    </subcellularLocation>
    <subcellularLocation>
        <location evidence="12">Plastid</location>
        <location evidence="12">Chloroplast</location>
    </subcellularLocation>
</comment>
<dbReference type="NCBIfam" id="TIGR00120">
    <property type="entry name" value="ArgJ"/>
    <property type="match status" value="1"/>
</dbReference>
<keyword evidence="6 13" id="KW-0863">Zinc-finger</keyword>
<keyword evidence="3 12" id="KW-0055">Arginine biosynthesis</keyword>
<dbReference type="PANTHER" id="PTHR47025:SF7">
    <property type="entry name" value="ACYL-COA N-ACYLTRANSFERASE WITH RING_FYVE_PHD-TYPE ZINC FINGER DOMAIN-CONTAINING PROTEIN"/>
    <property type="match status" value="1"/>
</dbReference>
<feature type="chain" id="PRO_5044932099" description="Arginine biosynthesis bifunctional protein ArgJ beta chain" evidence="12">
    <location>
        <begin position="862"/>
        <end position="1081"/>
    </location>
</feature>
<keyword evidence="11 12" id="KW-0012">Acyltransferase</keyword>
<keyword evidence="5" id="KW-0479">Metal-binding</keyword>
<sequence length="1081" mass="118135">MAVSSTRFARILCWIGGAHSNLASYGEYQFTTALEAHIKVPSPHWDSIFIESQQRRLWRIWYWMEFFMLGDICVDAHFVIYPNMLVPKLGIQIFTYAWRIEGQVLSYSRTKGWSNAFWNSGWSDEKRCWYMYNLGVLSGLGSLQQSYRKVEAEKITSNHLVCLILPTPVMQQKRTVDGDLKKRSYDLHRSLFTKKGLPDGAELAYFIKGKSFTRKYLEGYKKGDSIVCRCCERKLSPSQFEAHAGLADRRQPYRHICTSNGMTLHDIALSLANGQRFTTGRSDDICAICGNAGDLLLCHECRLAFHPACLNIEHLPEGDWRCGNCADENGLGRKNISGEAPRIARPIEIRLTRVVEALEFEIGGCAVCRRYDFSPTTFGDRTIILCDQCEKEFHVGCLRDCGQCDLKEIPKGTWFCCDDCKRIHGALQSSVSTGMQIISATISNKIRKKNLGNGLCTDEAKDCLQWQILSGKSHYSKDLPLLSSAAAIFHECFDPIIAKSGHDLIPAMVNGRDISGYDFGGMYCVVLIYRSVVVSVGLLRIFGREVAELPIVATSKKHQGKGYFRALFDCIEEFLTSQNVENLMLPAAEEALPIWKTNFGFEKMNEQQLMNYQKQLQLMIFKETTMMVKKLQIVSSSCSSKADCKISSSSSNVSEPSNYIRAASILLPDGIWKQIPGGVTAAKGFRAAGLYGGLRAKGEKPDLALVTCDVDANVAGAFTKNVVAAAPVVYCKTVLNSMKTARALLINVGQANAATGDAGYLDVIECANALATILKIEFEEVLIESTGVIGQRIKKEALLSSLPRLVNSLSPSFQGAESAAVAITTTDLVSKSVAIEYEVGGTSIRIGGMAKGSGMIHHNMETMLGVITTDALVERDVWRKMVQVAVSRSFNQITVDGLTSTNDTVIAFASGLAGSNCITSMNTYDAAFLQAGLDAVMQGLAKSIAWDGEGATCLIEVTVSGAIGEAEAGKIARSVAASSLVKAAVYGRDPNWGCIATAAGCAGISFDLNKLRILLGDIMLADGGEPLEFDRLAASNYLIKAGETHGTVEINIVVGDGDVYSKAWGCVSSYDHVKINAEHTT</sequence>
<dbReference type="EC" id="2.3.1.1" evidence="12"/>
<dbReference type="PANTHER" id="PTHR47025">
    <property type="entry name" value="AUTOIMMUNE REGULATOR"/>
    <property type="match status" value="1"/>
</dbReference>
<evidence type="ECO:0000256" key="3">
    <source>
        <dbReference type="ARBA" id="ARBA00022571"/>
    </source>
</evidence>
<evidence type="ECO:0000259" key="15">
    <source>
        <dbReference type="PROSITE" id="PS51186"/>
    </source>
</evidence>
<dbReference type="CDD" id="cd02152">
    <property type="entry name" value="OAT"/>
    <property type="match status" value="1"/>
</dbReference>